<protein>
    <submittedName>
        <fullName evidence="1">Uncharacterized protein</fullName>
    </submittedName>
</protein>
<dbReference type="KEGG" id="spu:105439591"/>
<evidence type="ECO:0000313" key="1">
    <source>
        <dbReference type="EnsemblMetazoa" id="XP_030839406"/>
    </source>
</evidence>
<dbReference type="Proteomes" id="UP000007110">
    <property type="component" value="Unassembled WGS sequence"/>
</dbReference>
<evidence type="ECO:0000313" key="2">
    <source>
        <dbReference type="Proteomes" id="UP000007110"/>
    </source>
</evidence>
<accession>A0A7M7NR58</accession>
<proteinExistence type="predicted"/>
<dbReference type="GeneID" id="105439591"/>
<dbReference type="AlphaFoldDB" id="A0A7M7NR58"/>
<keyword evidence="2" id="KW-1185">Reference proteome</keyword>
<dbReference type="EnsemblMetazoa" id="XM_030983546">
    <property type="protein sequence ID" value="XP_030839406"/>
    <property type="gene ID" value="LOC105439591"/>
</dbReference>
<sequence length="162" mass="18283">MLQCQYLGNDDSRSFTVAADAPGQSRMSSSRAERVIANVSQDVNASITCVASDTWRGKALFSFEIVCPVEWRILLRVSPTDIDDGIVVEAFDKNEREHGISSDNNPSNYPIFLLSKRKKLEIKATYSDDEMLNKKFTLSAWTAKVIGNRNLFHLFDYIPPPF</sequence>
<reference evidence="1" key="2">
    <citation type="submission" date="2021-01" db="UniProtKB">
        <authorList>
            <consortium name="EnsemblMetazoa"/>
        </authorList>
    </citation>
    <scope>IDENTIFICATION</scope>
</reference>
<dbReference type="InParanoid" id="A0A7M7NR58"/>
<reference evidence="2" key="1">
    <citation type="submission" date="2015-02" db="EMBL/GenBank/DDBJ databases">
        <title>Genome sequencing for Strongylocentrotus purpuratus.</title>
        <authorList>
            <person name="Murali S."/>
            <person name="Liu Y."/>
            <person name="Vee V."/>
            <person name="English A."/>
            <person name="Wang M."/>
            <person name="Skinner E."/>
            <person name="Han Y."/>
            <person name="Muzny D.M."/>
            <person name="Worley K.C."/>
            <person name="Gibbs R.A."/>
        </authorList>
    </citation>
    <scope>NUCLEOTIDE SEQUENCE</scope>
</reference>
<organism evidence="1 2">
    <name type="scientific">Strongylocentrotus purpuratus</name>
    <name type="common">Purple sea urchin</name>
    <dbReference type="NCBI Taxonomy" id="7668"/>
    <lineage>
        <taxon>Eukaryota</taxon>
        <taxon>Metazoa</taxon>
        <taxon>Echinodermata</taxon>
        <taxon>Eleutherozoa</taxon>
        <taxon>Echinozoa</taxon>
        <taxon>Echinoidea</taxon>
        <taxon>Euechinoidea</taxon>
        <taxon>Echinacea</taxon>
        <taxon>Camarodonta</taxon>
        <taxon>Echinidea</taxon>
        <taxon>Strongylocentrotidae</taxon>
        <taxon>Strongylocentrotus</taxon>
    </lineage>
</organism>
<name>A0A7M7NR58_STRPU</name>
<dbReference type="RefSeq" id="XP_030839406.1">
    <property type="nucleotide sequence ID" value="XM_030983546.1"/>
</dbReference>